<dbReference type="InterPro" id="IPR053974">
    <property type="entry name" value="ERMP1_1-A_TM"/>
</dbReference>
<keyword evidence="5" id="KW-1133">Transmembrane helix</keyword>
<dbReference type="PANTHER" id="PTHR12147:SF22">
    <property type="entry name" value="ENDOPLASMIC RETICULUM METALLOPEPTIDASE 1"/>
    <property type="match status" value="1"/>
</dbReference>
<dbReference type="Gene3D" id="3.40.630.10">
    <property type="entry name" value="Zn peptidases"/>
    <property type="match status" value="1"/>
</dbReference>
<comment type="subcellular location">
    <subcellularLocation>
        <location evidence="2">Endoplasmic reticulum membrane</location>
        <topology evidence="2">Multi-pass membrane protein</topology>
    </subcellularLocation>
</comment>
<dbReference type="AlphaFoldDB" id="A0A1Y1KY20"/>
<feature type="transmembrane region" description="Helical" evidence="5">
    <location>
        <begin position="155"/>
        <end position="182"/>
    </location>
</feature>
<evidence type="ECO:0000259" key="6">
    <source>
        <dbReference type="Pfam" id="PF04389"/>
    </source>
</evidence>
<comment type="similarity">
    <text evidence="3">Belongs to the peptidase M28 family.</text>
</comment>
<evidence type="ECO:0000313" key="9">
    <source>
        <dbReference type="EMBL" id="JAV65050.1"/>
    </source>
</evidence>
<organism evidence="9">
    <name type="scientific">Photinus pyralis</name>
    <name type="common">Common eastern firefly</name>
    <name type="synonym">Lampyris pyralis</name>
    <dbReference type="NCBI Taxonomy" id="7054"/>
    <lineage>
        <taxon>Eukaryota</taxon>
        <taxon>Metazoa</taxon>
        <taxon>Ecdysozoa</taxon>
        <taxon>Arthropoda</taxon>
        <taxon>Hexapoda</taxon>
        <taxon>Insecta</taxon>
        <taxon>Pterygota</taxon>
        <taxon>Neoptera</taxon>
        <taxon>Endopterygota</taxon>
        <taxon>Coleoptera</taxon>
        <taxon>Polyphaga</taxon>
        <taxon>Elateriformia</taxon>
        <taxon>Elateroidea</taxon>
        <taxon>Lampyridae</taxon>
        <taxon>Lampyrinae</taxon>
        <taxon>Photinus</taxon>
    </lineage>
</organism>
<evidence type="ECO:0000256" key="3">
    <source>
        <dbReference type="ARBA" id="ARBA00010918"/>
    </source>
</evidence>
<dbReference type="Pfam" id="PF22248">
    <property type="entry name" value="ERMP1_C"/>
    <property type="match status" value="1"/>
</dbReference>
<keyword evidence="4" id="KW-0256">Endoplasmic reticulum</keyword>
<protein>
    <submittedName>
        <fullName evidence="9">Uncharacterized protein</fullName>
    </submittedName>
</protein>
<feature type="transmembrane region" description="Helical" evidence="5">
    <location>
        <begin position="237"/>
        <end position="260"/>
    </location>
</feature>
<feature type="transmembrane region" description="Helical" evidence="5">
    <location>
        <begin position="368"/>
        <end position="386"/>
    </location>
</feature>
<evidence type="ECO:0000256" key="4">
    <source>
        <dbReference type="ARBA" id="ARBA00022824"/>
    </source>
</evidence>
<dbReference type="SUPFAM" id="SSF53187">
    <property type="entry name" value="Zn-dependent exopeptidases"/>
    <property type="match status" value="1"/>
</dbReference>
<feature type="transmembrane region" description="Helical" evidence="5">
    <location>
        <begin position="297"/>
        <end position="315"/>
    </location>
</feature>
<feature type="transmembrane region" description="Helical" evidence="5">
    <location>
        <begin position="327"/>
        <end position="356"/>
    </location>
</feature>
<dbReference type="PANTHER" id="PTHR12147">
    <property type="entry name" value="METALLOPEPTIDASE M28 FAMILY MEMBER"/>
    <property type="match status" value="1"/>
</dbReference>
<dbReference type="EMBL" id="GEZM01073494">
    <property type="protein sequence ID" value="JAV65050.1"/>
    <property type="molecule type" value="Transcribed_RNA"/>
</dbReference>
<keyword evidence="5" id="KW-0472">Membrane</keyword>
<dbReference type="GeneID" id="116175181"/>
<evidence type="ECO:0000259" key="8">
    <source>
        <dbReference type="Pfam" id="PF22249"/>
    </source>
</evidence>
<dbReference type="InterPro" id="IPR045175">
    <property type="entry name" value="M28_fam"/>
</dbReference>
<dbReference type="Pfam" id="PF04389">
    <property type="entry name" value="Peptidase_M28"/>
    <property type="match status" value="1"/>
</dbReference>
<dbReference type="Pfam" id="PF22249">
    <property type="entry name" value="ERMP1-TM"/>
    <property type="match status" value="1"/>
</dbReference>
<dbReference type="KEGG" id="ppyr:116175181"/>
<dbReference type="GO" id="GO:0008235">
    <property type="term" value="F:metalloexopeptidase activity"/>
    <property type="evidence" value="ECO:0007669"/>
    <property type="project" value="InterPro"/>
</dbReference>
<name>A0A1Y1KY20_PHOPY</name>
<accession>A0A1Y1KY20</accession>
<evidence type="ECO:0000256" key="5">
    <source>
        <dbReference type="SAM" id="Phobius"/>
    </source>
</evidence>
<dbReference type="InterPro" id="IPR007484">
    <property type="entry name" value="Peptidase_M28"/>
</dbReference>
<evidence type="ECO:0000256" key="1">
    <source>
        <dbReference type="ARBA" id="ARBA00001947"/>
    </source>
</evidence>
<keyword evidence="5" id="KW-0812">Transmembrane</keyword>
<dbReference type="InterPro" id="IPR053973">
    <property type="entry name" value="ERMP1-like_C"/>
</dbReference>
<comment type="cofactor">
    <cofactor evidence="1">
        <name>Zn(2+)</name>
        <dbReference type="ChEBI" id="CHEBI:29105"/>
    </cofactor>
</comment>
<dbReference type="GO" id="GO:0006508">
    <property type="term" value="P:proteolysis"/>
    <property type="evidence" value="ECO:0007669"/>
    <property type="project" value="InterPro"/>
</dbReference>
<feature type="transmembrane region" description="Helical" evidence="5">
    <location>
        <begin position="398"/>
        <end position="419"/>
    </location>
</feature>
<feature type="domain" description="Peptidase M28" evidence="6">
    <location>
        <begin position="7"/>
        <end position="125"/>
    </location>
</feature>
<dbReference type="RefSeq" id="XP_031349167.1">
    <property type="nucleotide sequence ID" value="XM_031493307.1"/>
</dbReference>
<feature type="transmembrane region" description="Helical" evidence="5">
    <location>
        <begin position="194"/>
        <end position="222"/>
    </location>
</feature>
<dbReference type="OrthoDB" id="76293at2759"/>
<feature type="domain" description="Endoplasmic reticulum metallopeptidase 1/1-A TM" evidence="8">
    <location>
        <begin position="202"/>
        <end position="412"/>
    </location>
</feature>
<reference evidence="9" key="1">
    <citation type="journal article" date="2016" name="Sci. Rep.">
        <title>Molecular characterization of firefly nuptial gifts: a multi-omics approach sheds light on postcopulatory sexual selection.</title>
        <authorList>
            <person name="Al-Wathiqui N."/>
            <person name="Fallon T.R."/>
            <person name="South A."/>
            <person name="Weng J.K."/>
            <person name="Lewis S.M."/>
        </authorList>
    </citation>
    <scope>NUCLEOTIDE SEQUENCE</scope>
</reference>
<dbReference type="GO" id="GO:0005789">
    <property type="term" value="C:endoplasmic reticulum membrane"/>
    <property type="evidence" value="ECO:0007669"/>
    <property type="project" value="UniProtKB-SubCell"/>
</dbReference>
<proteinExistence type="inferred from homology"/>
<sequence>MWSHAVHGFVTQHKWAKEVSAFINLDSVGVGGKETLVRVGPNRPWFLYYYQKVPRPRTLACVEELLQFGFVPLGADFNMMKDYGNTVGVEFTFFRNGYKFHTRFDDYASVPIESIQHVGDNLLTLVQGLADAQELKPLGQTVDKVIFYDFFELFVIHYTVAIASLIHIAVSSLSIIVALRNLHSFGLRLCRQSLIYLGLMSTAIITGWFTAAIFIAFIALLIDGFEYNLSWYNNRLIIFGLYVIPTNICIFSITLIFNYFNDKNTFSIGARTQIQLHLLRLIWTMVLLVGTMAQFRFIYVILIPITFQIFTFGLIEMFGVRHTMKKWLILYILGMVLPTMFLMQHTLQIVIILISVYGRSGPDKNSEVHLGILIVVLTILTISYYMPLITLVRKPMALVMTLTLIFVIYIIILMTPFGFPYSGNPESPAPQRYYIYHTKRIFRNDSNEIFKNDSGFYLLNSDRNSPNNLKKYITELSDIKSLSEDCDRSLFCGLPLVNTKLIPTLRDSTWIPSDEPKIPEPISLQLISKTYLSDTSIRYNFTLSGPNHVGVYISPKRNINVFEIRLFPKTQMEPIFWNGRPAYIILFSWLKSRSSLNFYIDFETPSNWTNPTFDVALTARYINDKTFVKISKFTQFLEEFPKWTDVVAALATYESWVY</sequence>
<feature type="domain" description="Endoplasmic reticulum metallopeptidase 1-like C-terminal" evidence="7">
    <location>
        <begin position="428"/>
        <end position="656"/>
    </location>
</feature>
<feature type="transmembrane region" description="Helical" evidence="5">
    <location>
        <begin position="272"/>
        <end position="291"/>
    </location>
</feature>
<evidence type="ECO:0000256" key="2">
    <source>
        <dbReference type="ARBA" id="ARBA00004477"/>
    </source>
</evidence>
<evidence type="ECO:0000259" key="7">
    <source>
        <dbReference type="Pfam" id="PF22248"/>
    </source>
</evidence>